<feature type="binding site" evidence="3">
    <location>
        <position position="72"/>
    </location>
    <ligand>
        <name>substrate</name>
    </ligand>
</feature>
<name>A0A5M8FHN7_9GAMM</name>
<feature type="site" description="Increases basicity of active site His" evidence="2">
    <location>
        <position position="141"/>
    </location>
</feature>
<comment type="similarity">
    <text evidence="1">Belongs to the transferase hexapeptide repeat family.</text>
</comment>
<dbReference type="Proteomes" id="UP000322981">
    <property type="component" value="Unassembled WGS sequence"/>
</dbReference>
<dbReference type="CDD" id="cd03360">
    <property type="entry name" value="LbH_AT_putative"/>
    <property type="match status" value="1"/>
</dbReference>
<reference evidence="4 5" key="1">
    <citation type="submission" date="2019-09" db="EMBL/GenBank/DDBJ databases">
        <title>Whole-genome sequence of the purple sulfur bacterium Thiohalocapsa marina DSM 19078.</title>
        <authorList>
            <person name="Kyndt J.A."/>
            <person name="Meyer T.E."/>
        </authorList>
    </citation>
    <scope>NUCLEOTIDE SEQUENCE [LARGE SCALE GENOMIC DNA]</scope>
    <source>
        <strain evidence="4 5">DSM 19078</strain>
    </source>
</reference>
<dbReference type="EMBL" id="VWXX01000026">
    <property type="protein sequence ID" value="KAA6183934.1"/>
    <property type="molecule type" value="Genomic_DNA"/>
</dbReference>
<evidence type="ECO:0000256" key="3">
    <source>
        <dbReference type="PIRSR" id="PIRSR620019-2"/>
    </source>
</evidence>
<evidence type="ECO:0000256" key="2">
    <source>
        <dbReference type="PIRSR" id="PIRSR620019-1"/>
    </source>
</evidence>
<dbReference type="PANTHER" id="PTHR43300">
    <property type="entry name" value="ACETYLTRANSFERASE"/>
    <property type="match status" value="1"/>
</dbReference>
<accession>A0A5M8FHN7</accession>
<dbReference type="GO" id="GO:0016740">
    <property type="term" value="F:transferase activity"/>
    <property type="evidence" value="ECO:0007669"/>
    <property type="project" value="UniProtKB-KW"/>
</dbReference>
<dbReference type="RefSeq" id="WP_150094045.1">
    <property type="nucleotide sequence ID" value="NZ_VWXX01000026.1"/>
</dbReference>
<dbReference type="PANTHER" id="PTHR43300:SF7">
    <property type="entry name" value="UDP-N-ACETYLBACILLOSAMINE N-ACETYLTRANSFERASE"/>
    <property type="match status" value="1"/>
</dbReference>
<feature type="active site" description="Proton acceptor" evidence="2">
    <location>
        <position position="140"/>
    </location>
</feature>
<keyword evidence="5" id="KW-1185">Reference proteome</keyword>
<keyword evidence="4" id="KW-0808">Transferase</keyword>
<dbReference type="InterPro" id="IPR050179">
    <property type="entry name" value="Trans_hexapeptide_repeat"/>
</dbReference>
<proteinExistence type="inferred from homology"/>
<protein>
    <submittedName>
        <fullName evidence="4">Acetyltransferase</fullName>
    </submittedName>
</protein>
<dbReference type="InterPro" id="IPR020019">
    <property type="entry name" value="AcTrfase_PglD-like"/>
</dbReference>
<evidence type="ECO:0000313" key="5">
    <source>
        <dbReference type="Proteomes" id="UP000322981"/>
    </source>
</evidence>
<dbReference type="SUPFAM" id="SSF51161">
    <property type="entry name" value="Trimeric LpxA-like enzymes"/>
    <property type="match status" value="1"/>
</dbReference>
<dbReference type="Gene3D" id="2.160.10.10">
    <property type="entry name" value="Hexapeptide repeat proteins"/>
    <property type="match status" value="1"/>
</dbReference>
<dbReference type="InterPro" id="IPR011004">
    <property type="entry name" value="Trimer_LpxA-like_sf"/>
</dbReference>
<dbReference type="Gene3D" id="3.40.50.20">
    <property type="match status" value="1"/>
</dbReference>
<sequence>MNINERSIDRFIIGSSGFAAEIFSWLSSSVDISSVSFVVGDREPLLSPVAEISCCRDSDLVGRSGFAYMAIGNSELRQKIVANLKKKSRLEFPNLIHNSAIVDRAAVLGEGNLILPNAIVCPMAKIGSFSILNLFASLGHEAKIEDFVTLSPYATLNGKAECKSFSFLGTHSTVAPGVTIGESATLSANSFANKNVPNKALAYGVPAKIVERK</sequence>
<evidence type="ECO:0000313" key="4">
    <source>
        <dbReference type="EMBL" id="KAA6183934.1"/>
    </source>
</evidence>
<gene>
    <name evidence="4" type="ORF">F2Q65_14080</name>
</gene>
<dbReference type="OrthoDB" id="9794407at2"/>
<organism evidence="4 5">
    <name type="scientific">Thiohalocapsa marina</name>
    <dbReference type="NCBI Taxonomy" id="424902"/>
    <lineage>
        <taxon>Bacteria</taxon>
        <taxon>Pseudomonadati</taxon>
        <taxon>Pseudomonadota</taxon>
        <taxon>Gammaproteobacteria</taxon>
        <taxon>Chromatiales</taxon>
        <taxon>Chromatiaceae</taxon>
        <taxon>Thiohalocapsa</taxon>
    </lineage>
</organism>
<dbReference type="AlphaFoldDB" id="A0A5M8FHN7"/>
<evidence type="ECO:0000256" key="1">
    <source>
        <dbReference type="ARBA" id="ARBA00007274"/>
    </source>
</evidence>
<comment type="caution">
    <text evidence="4">The sequence shown here is derived from an EMBL/GenBank/DDBJ whole genome shotgun (WGS) entry which is preliminary data.</text>
</comment>